<dbReference type="InterPro" id="IPR051678">
    <property type="entry name" value="AGP_Transferase"/>
</dbReference>
<dbReference type="Pfam" id="PF01636">
    <property type="entry name" value="APH"/>
    <property type="match status" value="1"/>
</dbReference>
<accession>A0A4R7FFN6</accession>
<dbReference type="AlphaFoldDB" id="A0A4R7FFN6"/>
<reference evidence="2 3" key="1">
    <citation type="submission" date="2019-03" db="EMBL/GenBank/DDBJ databases">
        <title>Genomic Encyclopedia of Archaeal and Bacterial Type Strains, Phase II (KMG-II): from individual species to whole genera.</title>
        <authorList>
            <person name="Goeker M."/>
        </authorList>
    </citation>
    <scope>NUCLEOTIDE SEQUENCE [LARGE SCALE GENOMIC DNA]</scope>
    <source>
        <strain evidence="2 3">DSM 24782</strain>
    </source>
</reference>
<feature type="domain" description="Aminoglycoside phosphotransferase" evidence="1">
    <location>
        <begin position="40"/>
        <end position="251"/>
    </location>
</feature>
<sequence length="287" mass="29864">MSGDLHPDELPADAATVRALLAEQAPHLAALPVRPLTEVGTVNRVFRLGDALAVRIPRRAVDGADVEREAAVVPIVATVLRAAVPEVVLAGRPSAALPAAWSVVRWIDGERPRPGAVPGADLAEVVRALRSLDPAALPGAGRATAAAAAAAVRDAIARLTGFDTARVTAAWDATLEAPVWDGVRVPIHADLLPPNLLVRRGRLAGVLDWGTAGAGDPANDLVPAWSCLRGADRRRFRAALGGPDGDWARAKGIALAQALVAIPYYDTTNPGFAALCRATLDEVLADR</sequence>
<dbReference type="EMBL" id="SOAM01000003">
    <property type="protein sequence ID" value="TDS75670.1"/>
    <property type="molecule type" value="Genomic_DNA"/>
</dbReference>
<dbReference type="PANTHER" id="PTHR21310">
    <property type="entry name" value="AMINOGLYCOSIDE PHOSPHOTRANSFERASE-RELATED-RELATED"/>
    <property type="match status" value="1"/>
</dbReference>
<organism evidence="2 3">
    <name type="scientific">Amnibacterium kyonggiense</name>
    <dbReference type="NCBI Taxonomy" id="595671"/>
    <lineage>
        <taxon>Bacteria</taxon>
        <taxon>Bacillati</taxon>
        <taxon>Actinomycetota</taxon>
        <taxon>Actinomycetes</taxon>
        <taxon>Micrococcales</taxon>
        <taxon>Microbacteriaceae</taxon>
        <taxon>Amnibacterium</taxon>
    </lineage>
</organism>
<gene>
    <name evidence="2" type="ORF">CLV52_2777</name>
</gene>
<evidence type="ECO:0000259" key="1">
    <source>
        <dbReference type="Pfam" id="PF01636"/>
    </source>
</evidence>
<dbReference type="Proteomes" id="UP000295344">
    <property type="component" value="Unassembled WGS sequence"/>
</dbReference>
<dbReference type="InterPro" id="IPR011009">
    <property type="entry name" value="Kinase-like_dom_sf"/>
</dbReference>
<evidence type="ECO:0000313" key="3">
    <source>
        <dbReference type="Proteomes" id="UP000295344"/>
    </source>
</evidence>
<evidence type="ECO:0000313" key="2">
    <source>
        <dbReference type="EMBL" id="TDS75670.1"/>
    </source>
</evidence>
<dbReference type="GO" id="GO:0016301">
    <property type="term" value="F:kinase activity"/>
    <property type="evidence" value="ECO:0007669"/>
    <property type="project" value="UniProtKB-KW"/>
</dbReference>
<dbReference type="Gene3D" id="3.30.200.20">
    <property type="entry name" value="Phosphorylase Kinase, domain 1"/>
    <property type="match status" value="1"/>
</dbReference>
<name>A0A4R7FFN6_9MICO</name>
<proteinExistence type="predicted"/>
<dbReference type="InterPro" id="IPR002575">
    <property type="entry name" value="Aminoglycoside_PTrfase"/>
</dbReference>
<keyword evidence="2" id="KW-0418">Kinase</keyword>
<keyword evidence="2" id="KW-0808">Transferase</keyword>
<protein>
    <submittedName>
        <fullName evidence="2">Aminoglycoside phosphotransferase (APT) family kinase protein</fullName>
    </submittedName>
</protein>
<dbReference type="Gene3D" id="3.90.1200.10">
    <property type="match status" value="1"/>
</dbReference>
<dbReference type="RefSeq" id="WP_211342706.1">
    <property type="nucleotide sequence ID" value="NZ_BAAARP010000005.1"/>
</dbReference>
<keyword evidence="3" id="KW-1185">Reference proteome</keyword>
<dbReference type="SUPFAM" id="SSF56112">
    <property type="entry name" value="Protein kinase-like (PK-like)"/>
    <property type="match status" value="1"/>
</dbReference>
<dbReference type="PANTHER" id="PTHR21310:SF42">
    <property type="entry name" value="BIFUNCTIONAL AAC_APH"/>
    <property type="match status" value="1"/>
</dbReference>
<comment type="caution">
    <text evidence="2">The sequence shown here is derived from an EMBL/GenBank/DDBJ whole genome shotgun (WGS) entry which is preliminary data.</text>
</comment>